<dbReference type="EMBL" id="JAAWWB010000014">
    <property type="protein sequence ID" value="KAG6767025.1"/>
    <property type="molecule type" value="Genomic_DNA"/>
</dbReference>
<feature type="compositionally biased region" description="Basic and acidic residues" evidence="1">
    <location>
        <begin position="37"/>
        <end position="50"/>
    </location>
</feature>
<evidence type="ECO:0000313" key="3">
    <source>
        <dbReference type="EMBL" id="KAG6767025.1"/>
    </source>
</evidence>
<keyword evidence="2" id="KW-0812">Transmembrane</keyword>
<evidence type="ECO:0000313" key="4">
    <source>
        <dbReference type="Proteomes" id="UP000886885"/>
    </source>
</evidence>
<keyword evidence="4" id="KW-1185">Reference proteome</keyword>
<keyword evidence="2" id="KW-1133">Transmembrane helix</keyword>
<sequence>MEVVILCNKLKGLTDRKSWGANDGNKKEILVDNYREGDIRTDEKPGEEQSQRVIKSSLLPGSSGSPDGPEQHVIASCITGGVYVKSQQVSLVNHRPFISVALEVAMENLLHQRNVSAIVVQQTRRGGHERARENWRKKDIEWGETIGKKDLRRHKNKNEGRSSSSQASLLHHRLLLRLHPTVASAPTAISPTVLLRPASTGSSVPKIFGETSSLNINVAKSSIYFRVLLLVIDAVLLLAYSGMLQAFLHVYLCFGCWEISIGLLLLVRLGTSLLIWFPI</sequence>
<proteinExistence type="predicted"/>
<gene>
    <name evidence="3" type="ORF">POTOM_028204</name>
</gene>
<accession>A0A8X7ZE19</accession>
<keyword evidence="2" id="KW-0472">Membrane</keyword>
<dbReference type="AlphaFoldDB" id="A0A8X7ZE19"/>
<feature type="region of interest" description="Disordered" evidence="1">
    <location>
        <begin position="37"/>
        <end position="69"/>
    </location>
</feature>
<feature type="transmembrane region" description="Helical" evidence="2">
    <location>
        <begin position="246"/>
        <end position="267"/>
    </location>
</feature>
<dbReference type="Proteomes" id="UP000886885">
    <property type="component" value="Chromosome 7D"/>
</dbReference>
<feature type="compositionally biased region" description="Low complexity" evidence="1">
    <location>
        <begin position="56"/>
        <end position="66"/>
    </location>
</feature>
<feature type="region of interest" description="Disordered" evidence="1">
    <location>
        <begin position="147"/>
        <end position="166"/>
    </location>
</feature>
<comment type="caution">
    <text evidence="3">The sequence shown here is derived from an EMBL/GenBank/DDBJ whole genome shotgun (WGS) entry which is preliminary data.</text>
</comment>
<feature type="transmembrane region" description="Helical" evidence="2">
    <location>
        <begin position="223"/>
        <end position="240"/>
    </location>
</feature>
<reference evidence="3" key="1">
    <citation type="journal article" date="2020" name="bioRxiv">
        <title>Hybrid origin of Populus tomentosa Carr. identified through genome sequencing and phylogenomic analysis.</title>
        <authorList>
            <person name="An X."/>
            <person name="Gao K."/>
            <person name="Chen Z."/>
            <person name="Li J."/>
            <person name="Yang X."/>
            <person name="Yang X."/>
            <person name="Zhou J."/>
            <person name="Guo T."/>
            <person name="Zhao T."/>
            <person name="Huang S."/>
            <person name="Miao D."/>
            <person name="Khan W.U."/>
            <person name="Rao P."/>
            <person name="Ye M."/>
            <person name="Lei B."/>
            <person name="Liao W."/>
            <person name="Wang J."/>
            <person name="Ji L."/>
            <person name="Li Y."/>
            <person name="Guo B."/>
            <person name="Mustafa N.S."/>
            <person name="Li S."/>
            <person name="Yun Q."/>
            <person name="Keller S.R."/>
            <person name="Mao J."/>
            <person name="Zhang R."/>
            <person name="Strauss S.H."/>
        </authorList>
    </citation>
    <scope>NUCLEOTIDE SEQUENCE</scope>
    <source>
        <strain evidence="3">GM15</strain>
        <tissue evidence="3">Leaf</tissue>
    </source>
</reference>
<evidence type="ECO:0000256" key="1">
    <source>
        <dbReference type="SAM" id="MobiDB-lite"/>
    </source>
</evidence>
<evidence type="ECO:0000256" key="2">
    <source>
        <dbReference type="SAM" id="Phobius"/>
    </source>
</evidence>
<name>A0A8X7ZE19_POPTO</name>
<protein>
    <submittedName>
        <fullName evidence="3">Uncharacterized protein</fullName>
    </submittedName>
</protein>
<organism evidence="3 4">
    <name type="scientific">Populus tomentosa</name>
    <name type="common">Chinese white poplar</name>
    <dbReference type="NCBI Taxonomy" id="118781"/>
    <lineage>
        <taxon>Eukaryota</taxon>
        <taxon>Viridiplantae</taxon>
        <taxon>Streptophyta</taxon>
        <taxon>Embryophyta</taxon>
        <taxon>Tracheophyta</taxon>
        <taxon>Spermatophyta</taxon>
        <taxon>Magnoliopsida</taxon>
        <taxon>eudicotyledons</taxon>
        <taxon>Gunneridae</taxon>
        <taxon>Pentapetalae</taxon>
        <taxon>rosids</taxon>
        <taxon>fabids</taxon>
        <taxon>Malpighiales</taxon>
        <taxon>Salicaceae</taxon>
        <taxon>Saliceae</taxon>
        <taxon>Populus</taxon>
    </lineage>
</organism>